<dbReference type="Proteomes" id="UP001595632">
    <property type="component" value="Unassembled WGS sequence"/>
</dbReference>
<name>A0ABV7GTC8_9RHOB</name>
<reference evidence="3" key="1">
    <citation type="journal article" date="2019" name="Int. J. Syst. Evol. Microbiol.">
        <title>The Global Catalogue of Microorganisms (GCM) 10K type strain sequencing project: providing services to taxonomists for standard genome sequencing and annotation.</title>
        <authorList>
            <consortium name="The Broad Institute Genomics Platform"/>
            <consortium name="The Broad Institute Genome Sequencing Center for Infectious Disease"/>
            <person name="Wu L."/>
            <person name="Ma J."/>
        </authorList>
    </citation>
    <scope>NUCLEOTIDE SEQUENCE [LARGE SCALE GENOMIC DNA]</scope>
    <source>
        <strain evidence="3">KCTC 52366</strain>
    </source>
</reference>
<feature type="domain" description="Hedgehog/Intein (Hint)" evidence="1">
    <location>
        <begin position="220"/>
        <end position="358"/>
    </location>
</feature>
<dbReference type="EMBL" id="JBHRTB010000010">
    <property type="protein sequence ID" value="MFC3142332.1"/>
    <property type="molecule type" value="Genomic_DNA"/>
</dbReference>
<gene>
    <name evidence="2" type="ORF">ACFOGP_06405</name>
</gene>
<dbReference type="SUPFAM" id="SSF51294">
    <property type="entry name" value="Hedgehog/intein (Hint) domain"/>
    <property type="match status" value="1"/>
</dbReference>
<evidence type="ECO:0000313" key="3">
    <source>
        <dbReference type="Proteomes" id="UP001595632"/>
    </source>
</evidence>
<organism evidence="2 3">
    <name type="scientific">Psychromarinibacter halotolerans</name>
    <dbReference type="NCBI Taxonomy" id="1775175"/>
    <lineage>
        <taxon>Bacteria</taxon>
        <taxon>Pseudomonadati</taxon>
        <taxon>Pseudomonadota</taxon>
        <taxon>Alphaproteobacteria</taxon>
        <taxon>Rhodobacterales</taxon>
        <taxon>Paracoccaceae</taxon>
        <taxon>Psychromarinibacter</taxon>
    </lineage>
</organism>
<comment type="caution">
    <text evidence="2">The sequence shown here is derived from an EMBL/GenBank/DDBJ whole genome shotgun (WGS) entry which is preliminary data.</text>
</comment>
<dbReference type="InterPro" id="IPR028992">
    <property type="entry name" value="Hedgehog/Intein_dom"/>
</dbReference>
<dbReference type="InterPro" id="IPR036844">
    <property type="entry name" value="Hint_dom_sf"/>
</dbReference>
<accession>A0ABV7GTC8</accession>
<evidence type="ECO:0000313" key="2">
    <source>
        <dbReference type="EMBL" id="MFC3142332.1"/>
    </source>
</evidence>
<dbReference type="RefSeq" id="WP_275634013.1">
    <property type="nucleotide sequence ID" value="NZ_JARGYD010000007.1"/>
</dbReference>
<protein>
    <submittedName>
        <fullName evidence="2">Hint domain-containing protein</fullName>
    </submittedName>
</protein>
<evidence type="ECO:0000259" key="1">
    <source>
        <dbReference type="Pfam" id="PF13403"/>
    </source>
</evidence>
<keyword evidence="3" id="KW-1185">Reference proteome</keyword>
<dbReference type="Gene3D" id="2.170.16.10">
    <property type="entry name" value="Hedgehog/Intein (Hint) domain"/>
    <property type="match status" value="1"/>
</dbReference>
<proteinExistence type="predicted"/>
<dbReference type="Pfam" id="PF13403">
    <property type="entry name" value="Hint_2"/>
    <property type="match status" value="1"/>
</dbReference>
<sequence>MVTINVDLGSSDRKIDRGCASDGDVVVINSLGSHTLTVDAVHVEIRAISGAKPGAHPTFAATQGACLSMDHGLLDGGVLSGVTYALSGGANIALDGGLVDVDRPLLRHAMVSFAGDEDANFSYDPATGPGLPPMVFEAFGLPSAHQVVFVGRCDLQFAYDPSNCIGVLRSAPPVGQAVQCRIEDMPQAEADMIAADIADLQLEVAAEPQPVDPTFGMPACLAVGTRVLTPTGDRAVETLKAGDPVVTMDRGVQPLRWVGLRRCAVSDPKTRPIRINAGALGDGAPVRSLIVSPGHRVMLSSGIARSMFGTEEMLIPAWRLLELPGIEIAHDVAEVQYVHLVFDRHELIFAQHAPVESVPATACITGDMSPEQVAELMDVFPEMFELAASAPSTARPVPEGLRQERLVQRHRAYGKMPLAS</sequence>